<keyword evidence="1" id="KW-0812">Transmembrane</keyword>
<protein>
    <submittedName>
        <fullName evidence="2">Uncharacterized protein</fullName>
    </submittedName>
</protein>
<dbReference type="HOGENOM" id="CLU_2482993_0_0_1"/>
<reference evidence="2 3" key="1">
    <citation type="journal article" date="2014" name="BMC Genomics">
        <title>Genome sequencing of four Aureobasidium pullulans varieties: biotechnological potential, stress tolerance, and description of new species.</title>
        <authorList>
            <person name="Gostin Ar C."/>
            <person name="Ohm R.A."/>
            <person name="Kogej T."/>
            <person name="Sonjak S."/>
            <person name="Turk M."/>
            <person name="Zajc J."/>
            <person name="Zalar P."/>
            <person name="Grube M."/>
            <person name="Sun H."/>
            <person name="Han J."/>
            <person name="Sharma A."/>
            <person name="Chiniquy J."/>
            <person name="Ngan C.Y."/>
            <person name="Lipzen A."/>
            <person name="Barry K."/>
            <person name="Grigoriev I.V."/>
            <person name="Gunde-Cimerman N."/>
        </authorList>
    </citation>
    <scope>NUCLEOTIDE SEQUENCE [LARGE SCALE GENOMIC DNA]</scope>
    <source>
        <strain evidence="2 3">EXF-150</strain>
    </source>
</reference>
<keyword evidence="1" id="KW-1133">Transmembrane helix</keyword>
<name>A0A074Y1Q5_AURPU</name>
<evidence type="ECO:0000313" key="2">
    <source>
        <dbReference type="EMBL" id="KEQ80846.1"/>
    </source>
</evidence>
<sequence length="87" mass="9922">MAKRNTLEGRNQNNDSRLSFPKRILAIFVFQLLFFGIALVMLNLSHGKYDLTLRFNDIPWWQLFLCFGSANLCAGIACDRVGLGNRV</sequence>
<evidence type="ECO:0000313" key="3">
    <source>
        <dbReference type="Proteomes" id="UP000030706"/>
    </source>
</evidence>
<dbReference type="Proteomes" id="UP000030706">
    <property type="component" value="Unassembled WGS sequence"/>
</dbReference>
<proteinExistence type="predicted"/>
<dbReference type="AlphaFoldDB" id="A0A074Y1Q5"/>
<feature type="transmembrane region" description="Helical" evidence="1">
    <location>
        <begin position="58"/>
        <end position="78"/>
    </location>
</feature>
<accession>A0A074Y1Q5</accession>
<dbReference type="GeneID" id="40740955"/>
<dbReference type="RefSeq" id="XP_029757033.1">
    <property type="nucleotide sequence ID" value="XM_029898649.1"/>
</dbReference>
<evidence type="ECO:0000256" key="1">
    <source>
        <dbReference type="SAM" id="Phobius"/>
    </source>
</evidence>
<gene>
    <name evidence="2" type="ORF">M438DRAFT_103545</name>
</gene>
<organism evidence="2 3">
    <name type="scientific">Aureobasidium pullulans EXF-150</name>
    <dbReference type="NCBI Taxonomy" id="1043002"/>
    <lineage>
        <taxon>Eukaryota</taxon>
        <taxon>Fungi</taxon>
        <taxon>Dikarya</taxon>
        <taxon>Ascomycota</taxon>
        <taxon>Pezizomycotina</taxon>
        <taxon>Dothideomycetes</taxon>
        <taxon>Dothideomycetidae</taxon>
        <taxon>Dothideales</taxon>
        <taxon>Saccotheciaceae</taxon>
        <taxon>Aureobasidium</taxon>
    </lineage>
</organism>
<dbReference type="EMBL" id="KL584995">
    <property type="protein sequence ID" value="KEQ80846.1"/>
    <property type="molecule type" value="Genomic_DNA"/>
</dbReference>
<feature type="transmembrane region" description="Helical" evidence="1">
    <location>
        <begin position="24"/>
        <end position="46"/>
    </location>
</feature>
<keyword evidence="3" id="KW-1185">Reference proteome</keyword>
<keyword evidence="1" id="KW-0472">Membrane</keyword>